<feature type="compositionally biased region" description="Basic and acidic residues" evidence="1">
    <location>
        <begin position="98"/>
        <end position="108"/>
    </location>
</feature>
<reference evidence="3" key="1">
    <citation type="journal article" date="2016" name="Nature">
        <title>Genome evolution in the allotetraploid frog Xenopus laevis.</title>
        <authorList>
            <person name="Session A.M."/>
            <person name="Uno Y."/>
            <person name="Kwon T."/>
            <person name="Chapman J.A."/>
            <person name="Toyoda A."/>
            <person name="Takahashi S."/>
            <person name="Fukui A."/>
            <person name="Hikosaka A."/>
            <person name="Suzuki A."/>
            <person name="Kondo M."/>
            <person name="van Heeringen S.J."/>
            <person name="Quigley I."/>
            <person name="Heinz S."/>
            <person name="Ogino H."/>
            <person name="Ochi H."/>
            <person name="Hellsten U."/>
            <person name="Lyons J.B."/>
            <person name="Simakov O."/>
            <person name="Putnam N."/>
            <person name="Stites J."/>
            <person name="Kuroki Y."/>
            <person name="Tanaka T."/>
            <person name="Michiue T."/>
            <person name="Watanabe M."/>
            <person name="Bogdanovic O."/>
            <person name="Lister R."/>
            <person name="Georgiou G."/>
            <person name="Paranjpe S.S."/>
            <person name="van Kruijsbergen I."/>
            <person name="Shu S."/>
            <person name="Carlson J."/>
            <person name="Kinoshita T."/>
            <person name="Ohta Y."/>
            <person name="Mawaribuchi S."/>
            <person name="Jenkins J."/>
            <person name="Grimwood J."/>
            <person name="Schmutz J."/>
            <person name="Mitros T."/>
            <person name="Mozaffari S.V."/>
            <person name="Suzuki Y."/>
            <person name="Haramoto Y."/>
            <person name="Yamamoto T.S."/>
            <person name="Takagi C."/>
            <person name="Heald R."/>
            <person name="Miller K."/>
            <person name="Haudenschild C."/>
            <person name="Kitzman J."/>
            <person name="Nakayama T."/>
            <person name="Izutsu Y."/>
            <person name="Robert J."/>
            <person name="Fortriede J."/>
            <person name="Burns K."/>
            <person name="Lotay V."/>
            <person name="Karimi K."/>
            <person name="Yasuoka Y."/>
            <person name="Dichmann D.S."/>
            <person name="Flajnik M.F."/>
            <person name="Houston D.W."/>
            <person name="Shendure J."/>
            <person name="DuPasquier L."/>
            <person name="Vize P.D."/>
            <person name="Zorn A.M."/>
            <person name="Ito M."/>
            <person name="Marcotte E.M."/>
            <person name="Wallingford J.B."/>
            <person name="Ito Y."/>
            <person name="Asashima M."/>
            <person name="Ueno N."/>
            <person name="Matsuda Y."/>
            <person name="Veenstra G.J."/>
            <person name="Fujiyama A."/>
            <person name="Harland R.M."/>
            <person name="Taira M."/>
            <person name="Rokhsar D.S."/>
        </authorList>
    </citation>
    <scope>NUCLEOTIDE SEQUENCE [LARGE SCALE GENOMIC DNA]</scope>
    <source>
        <strain evidence="3">J</strain>
    </source>
</reference>
<dbReference type="EMBL" id="CM004481">
    <property type="protein sequence ID" value="OCT65751.1"/>
    <property type="molecule type" value="Genomic_DNA"/>
</dbReference>
<sequence>MPFWNGQTLEGYKMEAEMLIGEDATTRLLEALLEEGAPLHAGPTTAREQRERRHGSRIRRHWGSRHHSRHCSESFGSTGFAVGSRECSPHGHQYSEAGNRELRYKDKI</sequence>
<feature type="compositionally biased region" description="Basic residues" evidence="1">
    <location>
        <begin position="52"/>
        <end position="69"/>
    </location>
</feature>
<accession>A0A974C3W2</accession>
<dbReference type="Proteomes" id="UP000694892">
    <property type="component" value="Chromosome 8S"/>
</dbReference>
<feature type="region of interest" description="Disordered" evidence="1">
    <location>
        <begin position="36"/>
        <end position="108"/>
    </location>
</feature>
<protein>
    <submittedName>
        <fullName evidence="2">Uncharacterized protein</fullName>
    </submittedName>
</protein>
<gene>
    <name evidence="2" type="ORF">XELAEV_18041994mg</name>
</gene>
<proteinExistence type="predicted"/>
<organism evidence="2 3">
    <name type="scientific">Xenopus laevis</name>
    <name type="common">African clawed frog</name>
    <dbReference type="NCBI Taxonomy" id="8355"/>
    <lineage>
        <taxon>Eukaryota</taxon>
        <taxon>Metazoa</taxon>
        <taxon>Chordata</taxon>
        <taxon>Craniata</taxon>
        <taxon>Vertebrata</taxon>
        <taxon>Euteleostomi</taxon>
        <taxon>Amphibia</taxon>
        <taxon>Batrachia</taxon>
        <taxon>Anura</taxon>
        <taxon>Pipoidea</taxon>
        <taxon>Pipidae</taxon>
        <taxon>Xenopodinae</taxon>
        <taxon>Xenopus</taxon>
        <taxon>Xenopus</taxon>
    </lineage>
</organism>
<evidence type="ECO:0000313" key="2">
    <source>
        <dbReference type="EMBL" id="OCT65751.1"/>
    </source>
</evidence>
<evidence type="ECO:0000313" key="3">
    <source>
        <dbReference type="Proteomes" id="UP000694892"/>
    </source>
</evidence>
<evidence type="ECO:0000256" key="1">
    <source>
        <dbReference type="SAM" id="MobiDB-lite"/>
    </source>
</evidence>
<dbReference type="AlphaFoldDB" id="A0A974C3W2"/>
<name>A0A974C3W2_XENLA</name>